<evidence type="ECO:0000256" key="7">
    <source>
        <dbReference type="PIRSR" id="PIRSR000190-2"/>
    </source>
</evidence>
<feature type="binding site" evidence="5 6">
    <location>
        <position position="125"/>
    </location>
    <ligand>
        <name>substrate</name>
    </ligand>
</feature>
<feature type="binding site" evidence="5 6">
    <location>
        <begin position="188"/>
        <end position="190"/>
    </location>
    <ligand>
        <name>substrate</name>
    </ligand>
</feature>
<dbReference type="SUPFAM" id="SSF50475">
    <property type="entry name" value="FMN-binding split barrel"/>
    <property type="match status" value="1"/>
</dbReference>
<feature type="binding site" evidence="5 7">
    <location>
        <position position="192"/>
    </location>
    <ligand>
        <name>FMN</name>
        <dbReference type="ChEBI" id="CHEBI:58210"/>
    </ligand>
</feature>
<comment type="subunit">
    <text evidence="5">Homodimer.</text>
</comment>
<dbReference type="KEGG" id="ppn:Palpr_0098"/>
<comment type="cofactor">
    <cofactor evidence="5 7">
        <name>FMN</name>
        <dbReference type="ChEBI" id="CHEBI:58210"/>
    </cofactor>
    <text evidence="5 7">Binds 1 FMN per subunit.</text>
</comment>
<reference evidence="10 11" key="2">
    <citation type="journal article" date="2011" name="Stand. Genomic Sci.">
        <title>Complete genome sequence of Paludibacter propionicigenes type strain (WB4).</title>
        <authorList>
            <person name="Gronow S."/>
            <person name="Munk C."/>
            <person name="Lapidus A."/>
            <person name="Nolan M."/>
            <person name="Lucas S."/>
            <person name="Hammon N."/>
            <person name="Deshpande S."/>
            <person name="Cheng J.F."/>
            <person name="Tapia R."/>
            <person name="Han C."/>
            <person name="Goodwin L."/>
            <person name="Pitluck S."/>
            <person name="Liolios K."/>
            <person name="Ivanova N."/>
            <person name="Mavromatis K."/>
            <person name="Mikhailova N."/>
            <person name="Pati A."/>
            <person name="Chen A."/>
            <person name="Palaniappan K."/>
            <person name="Land M."/>
            <person name="Hauser L."/>
            <person name="Chang Y.J."/>
            <person name="Jeffries C.D."/>
            <person name="Brambilla E."/>
            <person name="Rohde M."/>
            <person name="Goker M."/>
            <person name="Detter J.C."/>
            <person name="Woyke T."/>
            <person name="Bristow J."/>
            <person name="Eisen J.A."/>
            <person name="Markowitz V."/>
            <person name="Hugenholtz P."/>
            <person name="Kyrpides N.C."/>
            <person name="Klenk H.P."/>
        </authorList>
    </citation>
    <scope>NUCLEOTIDE SEQUENCE [LARGE SCALE GENOMIC DNA]</scope>
    <source>
        <strain evidence="11">DSM 17365 / JCM 13257 / WB4</strain>
    </source>
</reference>
<feature type="binding site" evidence="6">
    <location>
        <begin position="6"/>
        <end position="9"/>
    </location>
    <ligand>
        <name>substrate</name>
    </ligand>
</feature>
<dbReference type="InterPro" id="IPR012349">
    <property type="entry name" value="Split_barrel_FMN-bd"/>
</dbReference>
<feature type="domain" description="Pyridoxamine 5'-phosphate oxidase N-terminal" evidence="8">
    <location>
        <begin position="38"/>
        <end position="157"/>
    </location>
</feature>
<evidence type="ECO:0000256" key="1">
    <source>
        <dbReference type="ARBA" id="ARBA00007301"/>
    </source>
</evidence>
<feature type="binding site" evidence="5 6">
    <location>
        <position position="64"/>
    </location>
    <ligand>
        <name>substrate</name>
    </ligand>
</feature>
<dbReference type="UniPathway" id="UPA01068">
    <property type="reaction ID" value="UER00304"/>
</dbReference>
<keyword evidence="2 5" id="KW-0285">Flavoprotein</keyword>
<dbReference type="PIRSF" id="PIRSF000190">
    <property type="entry name" value="Pyd_amn-ph_oxd"/>
    <property type="match status" value="1"/>
</dbReference>
<dbReference type="RefSeq" id="WP_013443629.1">
    <property type="nucleotide sequence ID" value="NC_014734.1"/>
</dbReference>
<keyword evidence="4 5" id="KW-0560">Oxidoreductase</keyword>
<dbReference type="PANTHER" id="PTHR10851:SF0">
    <property type="entry name" value="PYRIDOXINE-5'-PHOSPHATE OXIDASE"/>
    <property type="match status" value="1"/>
</dbReference>
<dbReference type="HOGENOM" id="CLU_032263_2_2_10"/>
<dbReference type="GO" id="GO:0008615">
    <property type="term" value="P:pyridoxine biosynthetic process"/>
    <property type="evidence" value="ECO:0007669"/>
    <property type="project" value="UniProtKB-UniRule"/>
</dbReference>
<accession>E4T070</accession>
<dbReference type="Pfam" id="PF10590">
    <property type="entry name" value="PNP_phzG_C"/>
    <property type="match status" value="1"/>
</dbReference>
<keyword evidence="3 5" id="KW-0288">FMN</keyword>
<comment type="pathway">
    <text evidence="5">Cofactor metabolism; pyridoxal 5'-phosphate salvage; pyridoxal 5'-phosphate from pyridoxine 5'-phosphate: step 1/1.</text>
</comment>
<dbReference type="InterPro" id="IPR011576">
    <property type="entry name" value="Pyridox_Oxase_N"/>
</dbReference>
<dbReference type="OrthoDB" id="9780392at2"/>
<feature type="binding site" evidence="5 7">
    <location>
        <position position="182"/>
    </location>
    <ligand>
        <name>FMN</name>
        <dbReference type="ChEBI" id="CHEBI:58210"/>
    </ligand>
</feature>
<keyword evidence="5" id="KW-0664">Pyridoxine biosynthesis</keyword>
<feature type="binding site" evidence="5 6">
    <location>
        <position position="121"/>
    </location>
    <ligand>
        <name>substrate</name>
    </ligand>
</feature>
<reference key="1">
    <citation type="submission" date="2010-11" db="EMBL/GenBank/DDBJ databases">
        <title>The complete genome of Paludibacter propionicigenes DSM 17365.</title>
        <authorList>
            <consortium name="US DOE Joint Genome Institute (JGI-PGF)"/>
            <person name="Lucas S."/>
            <person name="Copeland A."/>
            <person name="Lapidus A."/>
            <person name="Bruce D."/>
            <person name="Goodwin L."/>
            <person name="Pitluck S."/>
            <person name="Kyrpides N."/>
            <person name="Mavromatis K."/>
            <person name="Ivanova N."/>
            <person name="Munk A.C."/>
            <person name="Brettin T."/>
            <person name="Detter J.C."/>
            <person name="Han C."/>
            <person name="Tapia R."/>
            <person name="Land M."/>
            <person name="Hauser L."/>
            <person name="Markowitz V."/>
            <person name="Cheng J.-F."/>
            <person name="Hugenholtz P."/>
            <person name="Woyke T."/>
            <person name="Wu D."/>
            <person name="Gronow S."/>
            <person name="Wellnitz S."/>
            <person name="Brambilla E."/>
            <person name="Klenk H.-P."/>
            <person name="Eisen J.A."/>
        </authorList>
    </citation>
    <scope>NUCLEOTIDE SEQUENCE</scope>
    <source>
        <strain>WB4</strain>
    </source>
</reference>
<protein>
    <recommendedName>
        <fullName evidence="5">Pyridoxine/pyridoxamine 5'-phosphate oxidase</fullName>
        <ecNumber evidence="5">1.4.3.5</ecNumber>
    </recommendedName>
    <alternativeName>
        <fullName evidence="5">PNP/PMP oxidase</fullName>
        <shortName evidence="5">PNPOx</shortName>
    </alternativeName>
    <alternativeName>
        <fullName evidence="5">Pyridoxal 5'-phosphate synthase</fullName>
    </alternativeName>
</protein>
<dbReference type="GO" id="GO:0010181">
    <property type="term" value="F:FMN binding"/>
    <property type="evidence" value="ECO:0007669"/>
    <property type="project" value="UniProtKB-UniRule"/>
</dbReference>
<dbReference type="GO" id="GO:0004733">
    <property type="term" value="F:pyridoxamine phosphate oxidase activity"/>
    <property type="evidence" value="ECO:0007669"/>
    <property type="project" value="UniProtKB-UniRule"/>
</dbReference>
<feature type="binding site" evidence="5 7">
    <location>
        <begin position="74"/>
        <end position="75"/>
    </location>
    <ligand>
        <name>FMN</name>
        <dbReference type="ChEBI" id="CHEBI:58210"/>
    </ligand>
</feature>
<organism evidence="10 11">
    <name type="scientific">Paludibacter propionicigenes (strain DSM 17365 / JCM 13257 / WB4)</name>
    <dbReference type="NCBI Taxonomy" id="694427"/>
    <lineage>
        <taxon>Bacteria</taxon>
        <taxon>Pseudomonadati</taxon>
        <taxon>Bacteroidota</taxon>
        <taxon>Bacteroidia</taxon>
        <taxon>Bacteroidales</taxon>
        <taxon>Paludibacteraceae</taxon>
        <taxon>Paludibacter</taxon>
    </lineage>
</organism>
<dbReference type="NCBIfam" id="TIGR00558">
    <property type="entry name" value="pdxH"/>
    <property type="match status" value="1"/>
</dbReference>
<comment type="similarity">
    <text evidence="1 5">Belongs to the pyridoxamine 5'-phosphate oxidase family.</text>
</comment>
<evidence type="ECO:0000256" key="4">
    <source>
        <dbReference type="ARBA" id="ARBA00023002"/>
    </source>
</evidence>
<dbReference type="Proteomes" id="UP000008718">
    <property type="component" value="Chromosome"/>
</dbReference>
<dbReference type="eggNOG" id="COG0259">
    <property type="taxonomic scope" value="Bacteria"/>
</dbReference>
<dbReference type="InterPro" id="IPR019740">
    <property type="entry name" value="Pyridox_Oxase_CS"/>
</dbReference>
<dbReference type="Pfam" id="PF01243">
    <property type="entry name" value="PNPOx_N"/>
    <property type="match status" value="1"/>
</dbReference>
<evidence type="ECO:0000256" key="3">
    <source>
        <dbReference type="ARBA" id="ARBA00022643"/>
    </source>
</evidence>
<evidence type="ECO:0000256" key="2">
    <source>
        <dbReference type="ARBA" id="ARBA00022630"/>
    </source>
</evidence>
<feature type="binding site" evidence="5 7">
    <location>
        <begin position="138"/>
        <end position="139"/>
    </location>
    <ligand>
        <name>FMN</name>
        <dbReference type="ChEBI" id="CHEBI:58210"/>
    </ligand>
</feature>
<comment type="function">
    <text evidence="5">Catalyzes the oxidation of either pyridoxine 5'-phosphate (PNP) or pyridoxamine 5'-phosphate (PMP) into pyridoxal 5'-phosphate (PLP).</text>
</comment>
<comment type="caution">
    <text evidence="5">Lacks conserved residue(s) required for the propagation of feature annotation.</text>
</comment>
<gene>
    <name evidence="5" type="primary">pdxH</name>
    <name evidence="10" type="ordered locus">Palpr_0098</name>
</gene>
<comment type="pathway">
    <text evidence="5">Cofactor metabolism; pyridoxal 5'-phosphate salvage; pyridoxal 5'-phosphate from pyridoxamine 5'-phosphate: step 1/1.</text>
</comment>
<dbReference type="Gene3D" id="2.30.110.10">
    <property type="entry name" value="Electron Transport, Fmn-binding Protein, Chain A"/>
    <property type="match status" value="1"/>
</dbReference>
<evidence type="ECO:0000256" key="5">
    <source>
        <dbReference type="HAMAP-Rule" id="MF_01629"/>
    </source>
</evidence>
<dbReference type="EC" id="1.4.3.5" evidence="5"/>
<name>E4T070_PALPW</name>
<proteinExistence type="inferred from homology"/>
<evidence type="ECO:0000259" key="9">
    <source>
        <dbReference type="Pfam" id="PF10590"/>
    </source>
</evidence>
<dbReference type="NCBIfam" id="NF004231">
    <property type="entry name" value="PRK05679.1"/>
    <property type="match status" value="1"/>
</dbReference>
<comment type="catalytic activity">
    <reaction evidence="5">
        <text>pyridoxamine 5'-phosphate + O2 + H2O = pyridoxal 5'-phosphate + H2O2 + NH4(+)</text>
        <dbReference type="Rhea" id="RHEA:15817"/>
        <dbReference type="ChEBI" id="CHEBI:15377"/>
        <dbReference type="ChEBI" id="CHEBI:15379"/>
        <dbReference type="ChEBI" id="CHEBI:16240"/>
        <dbReference type="ChEBI" id="CHEBI:28938"/>
        <dbReference type="ChEBI" id="CHEBI:58451"/>
        <dbReference type="ChEBI" id="CHEBI:597326"/>
        <dbReference type="EC" id="1.4.3.5"/>
    </reaction>
</comment>
<evidence type="ECO:0000313" key="10">
    <source>
        <dbReference type="EMBL" id="ADQ78260.1"/>
    </source>
</evidence>
<keyword evidence="11" id="KW-1185">Reference proteome</keyword>
<feature type="domain" description="Pyridoxine 5'-phosphate oxidase dimerisation C-terminal" evidence="9">
    <location>
        <begin position="169"/>
        <end position="209"/>
    </location>
</feature>
<sequence>MLRDIRKQYFFSSLDESNVLPNPFDQFETWLQDAIESDQLEPTAMILSTVDEHLQSHSRVVLLKELTLETFIFYTNYEGHKAQQMALNNRVSLVFFWPALERQVRVEGVVEKISEVLSTSYFKSRPVDSQLGAWASPQSQLIRSKDFLEKQFQYYQQKFGKEIPKPPHWGGYAVKPTAIEFWQGRPNRLHDRLLFTREADEWKISRLAP</sequence>
<comment type="catalytic activity">
    <reaction evidence="5">
        <text>pyridoxine 5'-phosphate + O2 = pyridoxal 5'-phosphate + H2O2</text>
        <dbReference type="Rhea" id="RHEA:15149"/>
        <dbReference type="ChEBI" id="CHEBI:15379"/>
        <dbReference type="ChEBI" id="CHEBI:16240"/>
        <dbReference type="ChEBI" id="CHEBI:58589"/>
        <dbReference type="ChEBI" id="CHEBI:597326"/>
        <dbReference type="EC" id="1.4.3.5"/>
    </reaction>
</comment>
<feature type="binding site" evidence="5 7">
    <location>
        <position position="81"/>
    </location>
    <ligand>
        <name>FMN</name>
        <dbReference type="ChEBI" id="CHEBI:58210"/>
    </ligand>
</feature>
<dbReference type="InterPro" id="IPR000659">
    <property type="entry name" value="Pyridox_Oxase"/>
</dbReference>
<evidence type="ECO:0000256" key="6">
    <source>
        <dbReference type="PIRSR" id="PIRSR000190-1"/>
    </source>
</evidence>
<dbReference type="PANTHER" id="PTHR10851">
    <property type="entry name" value="PYRIDOXINE-5-PHOSPHATE OXIDASE"/>
    <property type="match status" value="1"/>
</dbReference>
<evidence type="ECO:0000313" key="11">
    <source>
        <dbReference type="Proteomes" id="UP000008718"/>
    </source>
</evidence>
<dbReference type="AlphaFoldDB" id="E4T070"/>
<feature type="binding site" evidence="5 6">
    <location>
        <position position="129"/>
    </location>
    <ligand>
        <name>substrate</name>
    </ligand>
</feature>
<dbReference type="STRING" id="694427.Palpr_0098"/>
<dbReference type="HAMAP" id="MF_01629">
    <property type="entry name" value="PdxH"/>
    <property type="match status" value="1"/>
</dbReference>
<dbReference type="InterPro" id="IPR019576">
    <property type="entry name" value="Pyridoxamine_oxidase_dimer_C"/>
</dbReference>
<feature type="binding site" evidence="5 7">
    <location>
        <begin position="59"/>
        <end position="64"/>
    </location>
    <ligand>
        <name>FMN</name>
        <dbReference type="ChEBI" id="CHEBI:58210"/>
    </ligand>
</feature>
<feature type="binding site" evidence="5 7">
    <location>
        <position position="103"/>
    </location>
    <ligand>
        <name>FMN</name>
        <dbReference type="ChEBI" id="CHEBI:58210"/>
    </ligand>
</feature>
<dbReference type="PROSITE" id="PS01064">
    <property type="entry name" value="PYRIDOX_OXIDASE"/>
    <property type="match status" value="1"/>
</dbReference>
<evidence type="ECO:0000259" key="8">
    <source>
        <dbReference type="Pfam" id="PF01243"/>
    </source>
</evidence>
<dbReference type="EMBL" id="CP002345">
    <property type="protein sequence ID" value="ADQ78260.1"/>
    <property type="molecule type" value="Genomic_DNA"/>
</dbReference>